<keyword evidence="12" id="KW-1185">Reference proteome</keyword>
<evidence type="ECO:0000256" key="2">
    <source>
        <dbReference type="ARBA" id="ARBA00008358"/>
    </source>
</evidence>
<evidence type="ECO:0000313" key="11">
    <source>
        <dbReference type="EMBL" id="MFC3717289.1"/>
    </source>
</evidence>
<dbReference type="Pfam" id="PF07963">
    <property type="entry name" value="N_methyl"/>
    <property type="match status" value="1"/>
</dbReference>
<protein>
    <recommendedName>
        <fullName evidence="9">Type II secretion system protein I</fullName>
        <shortName evidence="9">T2SS minor pseudopilin I</shortName>
    </recommendedName>
</protein>
<keyword evidence="8 9" id="KW-0472">Membrane</keyword>
<dbReference type="NCBIfam" id="TIGR01707">
    <property type="entry name" value="gspI"/>
    <property type="match status" value="1"/>
</dbReference>
<keyword evidence="6 9" id="KW-0812">Transmembrane</keyword>
<dbReference type="EMBL" id="JBHRYA010000009">
    <property type="protein sequence ID" value="MFC3717289.1"/>
    <property type="molecule type" value="Genomic_DNA"/>
</dbReference>
<dbReference type="InterPro" id="IPR012902">
    <property type="entry name" value="N_methyl_site"/>
</dbReference>
<sequence>MCRADRSAPARGFSLIEMLVAVAVLSLIALALLNLAGENTRTALVVEERVLAGIVADNRAVEAMLAAPGELSAHAEGSEPAGDREWRWSRNVSSTDMDAIVRVDVTVMAPGEERIAAEASVFRSAR</sequence>
<dbReference type="Proteomes" id="UP001595705">
    <property type="component" value="Unassembled WGS sequence"/>
</dbReference>
<keyword evidence="3" id="KW-1003">Cell membrane</keyword>
<dbReference type="InterPro" id="IPR010052">
    <property type="entry name" value="T2SS_protein-GspI"/>
</dbReference>
<proteinExistence type="inferred from homology"/>
<comment type="similarity">
    <text evidence="2 9">Belongs to the GSP I family.</text>
</comment>
<dbReference type="PANTHER" id="PTHR38779">
    <property type="entry name" value="TYPE II SECRETION SYSTEM PROTEIN I-RELATED"/>
    <property type="match status" value="1"/>
</dbReference>
<reference evidence="12" key="1">
    <citation type="journal article" date="2019" name="Int. J. Syst. Evol. Microbiol.">
        <title>The Global Catalogue of Microorganisms (GCM) 10K type strain sequencing project: providing services to taxonomists for standard genome sequencing and annotation.</title>
        <authorList>
            <consortium name="The Broad Institute Genomics Platform"/>
            <consortium name="The Broad Institute Genome Sequencing Center for Infectious Disease"/>
            <person name="Wu L."/>
            <person name="Ma J."/>
        </authorList>
    </citation>
    <scope>NUCLEOTIDE SEQUENCE [LARGE SCALE GENOMIC DNA]</scope>
    <source>
        <strain evidence="12">KCTC 42441</strain>
    </source>
</reference>
<accession>A0ABV7XMU9</accession>
<dbReference type="RefSeq" id="WP_386745108.1">
    <property type="nucleotide sequence ID" value="NZ_JBHRYA010000009.1"/>
</dbReference>
<name>A0ABV7XMU9_9GAMM</name>
<evidence type="ECO:0000256" key="7">
    <source>
        <dbReference type="ARBA" id="ARBA00022989"/>
    </source>
</evidence>
<dbReference type="PANTHER" id="PTHR38779:SF2">
    <property type="entry name" value="TYPE II SECRETION SYSTEM PROTEIN I-RELATED"/>
    <property type="match status" value="1"/>
</dbReference>
<feature type="domain" description="Type II secretion system protein GspI C-terminal" evidence="10">
    <location>
        <begin position="47"/>
        <end position="122"/>
    </location>
</feature>
<comment type="subunit">
    <text evidence="9">Type II secretion is composed of four main components: the outer membrane complex, the inner membrane complex, the cytoplasmic secretion ATPase and the periplasm-spanning pseudopilus.</text>
</comment>
<keyword evidence="7 9" id="KW-1133">Transmembrane helix</keyword>
<comment type="caution">
    <text evidence="11">The sequence shown here is derived from an EMBL/GenBank/DDBJ whole genome shotgun (WGS) entry which is preliminary data.</text>
</comment>
<evidence type="ECO:0000256" key="4">
    <source>
        <dbReference type="ARBA" id="ARBA00022481"/>
    </source>
</evidence>
<keyword evidence="5 9" id="KW-0997">Cell inner membrane</keyword>
<feature type="transmembrane region" description="Helical" evidence="9">
    <location>
        <begin position="12"/>
        <end position="33"/>
    </location>
</feature>
<dbReference type="Gene3D" id="3.30.1300.30">
    <property type="entry name" value="GSPII I/J protein-like"/>
    <property type="match status" value="1"/>
</dbReference>
<comment type="subcellular location">
    <subcellularLocation>
        <location evidence="1 9">Cell inner membrane</location>
        <topology evidence="1 9">Single-pass membrane protein</topology>
    </subcellularLocation>
</comment>
<dbReference type="PROSITE" id="PS00409">
    <property type="entry name" value="PROKAR_NTER_METHYL"/>
    <property type="match status" value="1"/>
</dbReference>
<dbReference type="Pfam" id="PF02501">
    <property type="entry name" value="T2SSI"/>
    <property type="match status" value="1"/>
</dbReference>
<evidence type="ECO:0000256" key="1">
    <source>
        <dbReference type="ARBA" id="ARBA00004377"/>
    </source>
</evidence>
<evidence type="ECO:0000256" key="3">
    <source>
        <dbReference type="ARBA" id="ARBA00022475"/>
    </source>
</evidence>
<evidence type="ECO:0000256" key="9">
    <source>
        <dbReference type="RuleBase" id="RU368030"/>
    </source>
</evidence>
<evidence type="ECO:0000313" key="12">
    <source>
        <dbReference type="Proteomes" id="UP001595705"/>
    </source>
</evidence>
<comment type="function">
    <text evidence="9">Component of the type II secretion system required for the energy-dependent secretion of extracellular factors such as proteases and toxins from the periplasm.</text>
</comment>
<dbReference type="SUPFAM" id="SSF54523">
    <property type="entry name" value="Pili subunits"/>
    <property type="match status" value="1"/>
</dbReference>
<evidence type="ECO:0000259" key="10">
    <source>
        <dbReference type="Pfam" id="PF02501"/>
    </source>
</evidence>
<comment type="PTM">
    <text evidence="9">Cleaved by prepilin peptidase.</text>
</comment>
<dbReference type="InterPro" id="IPR045584">
    <property type="entry name" value="Pilin-like"/>
</dbReference>
<keyword evidence="4 9" id="KW-0488">Methylation</keyword>
<organism evidence="11 12">
    <name type="scientific">Luteimonas soli</name>
    <dbReference type="NCBI Taxonomy" id="1648966"/>
    <lineage>
        <taxon>Bacteria</taxon>
        <taxon>Pseudomonadati</taxon>
        <taxon>Pseudomonadota</taxon>
        <taxon>Gammaproteobacteria</taxon>
        <taxon>Lysobacterales</taxon>
        <taxon>Lysobacteraceae</taxon>
        <taxon>Luteimonas</taxon>
    </lineage>
</organism>
<dbReference type="NCBIfam" id="TIGR02532">
    <property type="entry name" value="IV_pilin_GFxxxE"/>
    <property type="match status" value="1"/>
</dbReference>
<evidence type="ECO:0000256" key="5">
    <source>
        <dbReference type="ARBA" id="ARBA00022519"/>
    </source>
</evidence>
<dbReference type="InterPro" id="IPR003413">
    <property type="entry name" value="T2SS_GspI_C"/>
</dbReference>
<evidence type="ECO:0000256" key="6">
    <source>
        <dbReference type="ARBA" id="ARBA00022692"/>
    </source>
</evidence>
<evidence type="ECO:0000256" key="8">
    <source>
        <dbReference type="ARBA" id="ARBA00023136"/>
    </source>
</evidence>
<gene>
    <name evidence="11" type="primary">gspI</name>
    <name evidence="11" type="ORF">ACFONC_14150</name>
</gene>